<dbReference type="PANTHER" id="PTHR34989:SF1">
    <property type="entry name" value="PROTEIN HDED"/>
    <property type="match status" value="1"/>
</dbReference>
<keyword evidence="1" id="KW-0812">Transmembrane</keyword>
<dbReference type="AlphaFoldDB" id="A0A1C3NXD6"/>
<dbReference type="EMBL" id="FLUV01000985">
    <property type="protein sequence ID" value="SBW22242.1"/>
    <property type="molecule type" value="Genomic_DNA"/>
</dbReference>
<dbReference type="PANTHER" id="PTHR34989">
    <property type="entry name" value="PROTEIN HDED"/>
    <property type="match status" value="1"/>
</dbReference>
<proteinExistence type="predicted"/>
<dbReference type="InterPro" id="IPR052712">
    <property type="entry name" value="Acid_resist_chaperone_HdeD"/>
</dbReference>
<protein>
    <recommendedName>
        <fullName evidence="4">Integral membrane protein</fullName>
    </recommendedName>
</protein>
<evidence type="ECO:0000256" key="1">
    <source>
        <dbReference type="SAM" id="Phobius"/>
    </source>
</evidence>
<dbReference type="Pfam" id="PF03729">
    <property type="entry name" value="DUF308"/>
    <property type="match status" value="2"/>
</dbReference>
<dbReference type="InterPro" id="IPR005325">
    <property type="entry name" value="DUF308_memb"/>
</dbReference>
<evidence type="ECO:0000313" key="2">
    <source>
        <dbReference type="EMBL" id="SBW22242.1"/>
    </source>
</evidence>
<feature type="transmembrane region" description="Helical" evidence="1">
    <location>
        <begin position="12"/>
        <end position="35"/>
    </location>
</feature>
<keyword evidence="1" id="KW-1133">Transmembrane helix</keyword>
<evidence type="ECO:0008006" key="4">
    <source>
        <dbReference type="Google" id="ProtNLM"/>
    </source>
</evidence>
<evidence type="ECO:0000313" key="3">
    <source>
        <dbReference type="Proteomes" id="UP000199013"/>
    </source>
</evidence>
<dbReference type="GO" id="GO:0005886">
    <property type="term" value="C:plasma membrane"/>
    <property type="evidence" value="ECO:0007669"/>
    <property type="project" value="TreeGrafter"/>
</dbReference>
<feature type="transmembrane region" description="Helical" evidence="1">
    <location>
        <begin position="155"/>
        <end position="179"/>
    </location>
</feature>
<gene>
    <name evidence="2" type="ORF">FDG2_2346</name>
</gene>
<dbReference type="Proteomes" id="UP000199013">
    <property type="component" value="Unassembled WGS sequence"/>
</dbReference>
<keyword evidence="3" id="KW-1185">Reference proteome</keyword>
<sequence length="185" mass="18603">MMTTAAEHRHRGGAPGAVWVAGLFLGIAVTVLGAFLVANPFAAASTLAILVGVGLVLAGIMDAVAAARSGEDAPSALFGALLVIGGIVALAWPGVTLWAVAVIVGICLLAAGAVRIAMAGYAHEHGRPWGWGAFIGAMAMVVGILALAWPSATVFILAVIFGIELIVHGIGQIALALAVRRELQA</sequence>
<feature type="transmembrane region" description="Helical" evidence="1">
    <location>
        <begin position="98"/>
        <end position="117"/>
    </location>
</feature>
<feature type="transmembrane region" description="Helical" evidence="1">
    <location>
        <begin position="41"/>
        <end position="61"/>
    </location>
</feature>
<feature type="transmembrane region" description="Helical" evidence="1">
    <location>
        <begin position="129"/>
        <end position="149"/>
    </location>
</feature>
<feature type="transmembrane region" description="Helical" evidence="1">
    <location>
        <begin position="73"/>
        <end position="92"/>
    </location>
</feature>
<name>A0A1C3NXD6_9ACTN</name>
<keyword evidence="1" id="KW-0472">Membrane</keyword>
<organism evidence="2 3">
    <name type="scientific">Candidatus Protofrankia californiensis</name>
    <dbReference type="NCBI Taxonomy" id="1839754"/>
    <lineage>
        <taxon>Bacteria</taxon>
        <taxon>Bacillati</taxon>
        <taxon>Actinomycetota</taxon>
        <taxon>Actinomycetes</taxon>
        <taxon>Frankiales</taxon>
        <taxon>Frankiaceae</taxon>
        <taxon>Protofrankia</taxon>
    </lineage>
</organism>
<accession>A0A1C3NXD6</accession>
<reference evidence="3" key="1">
    <citation type="submission" date="2016-02" db="EMBL/GenBank/DDBJ databases">
        <authorList>
            <person name="Wibberg D."/>
        </authorList>
    </citation>
    <scope>NUCLEOTIDE SEQUENCE [LARGE SCALE GENOMIC DNA]</scope>
</reference>